<evidence type="ECO:0000259" key="1">
    <source>
        <dbReference type="Pfam" id="PF01850"/>
    </source>
</evidence>
<evidence type="ECO:0000313" key="3">
    <source>
        <dbReference type="Proteomes" id="UP001165565"/>
    </source>
</evidence>
<gene>
    <name evidence="2" type="ORF">NEE01_02365</name>
</gene>
<dbReference type="RefSeq" id="WP_265267641.1">
    <property type="nucleotide sequence ID" value="NZ_JANFAV010000001.1"/>
</dbReference>
<sequence>MILVDSSIWVDHLRSGDALLANRLNGGVVFTHPFVIGEIALGSLRQRDQVLTAMRGLPFVTLANDDEVQTLIAHIPLHGLGIGYIDAHLLAATRLTPGVRLWTRDKRLRDVATRLDIAELQDC</sequence>
<dbReference type="Proteomes" id="UP001165565">
    <property type="component" value="Unassembled WGS sequence"/>
</dbReference>
<dbReference type="InterPro" id="IPR002716">
    <property type="entry name" value="PIN_dom"/>
</dbReference>
<dbReference type="CDD" id="cd09854">
    <property type="entry name" value="PIN_VapC-like"/>
    <property type="match status" value="1"/>
</dbReference>
<dbReference type="Pfam" id="PF01850">
    <property type="entry name" value="PIN"/>
    <property type="match status" value="1"/>
</dbReference>
<dbReference type="AlphaFoldDB" id="A0AA41Z426"/>
<dbReference type="SUPFAM" id="SSF88723">
    <property type="entry name" value="PIN domain-like"/>
    <property type="match status" value="1"/>
</dbReference>
<reference evidence="2" key="1">
    <citation type="submission" date="2022-06" db="EMBL/GenBank/DDBJ databases">
        <title>Sphingomonas sp. nov. isolated from rhizosphere soil of tomato.</title>
        <authorList>
            <person name="Dong H."/>
            <person name="Gao R."/>
        </authorList>
    </citation>
    <scope>NUCLEOTIDE SEQUENCE</scope>
    <source>
        <strain evidence="2">MMSM24</strain>
    </source>
</reference>
<accession>A0AA41Z426</accession>
<dbReference type="InterPro" id="IPR029060">
    <property type="entry name" value="PIN-like_dom_sf"/>
</dbReference>
<organism evidence="2 3">
    <name type="scientific">Sphingomonas lycopersici</name>
    <dbReference type="NCBI Taxonomy" id="2951807"/>
    <lineage>
        <taxon>Bacteria</taxon>
        <taxon>Pseudomonadati</taxon>
        <taxon>Pseudomonadota</taxon>
        <taxon>Alphaproteobacteria</taxon>
        <taxon>Sphingomonadales</taxon>
        <taxon>Sphingomonadaceae</taxon>
        <taxon>Sphingomonas</taxon>
    </lineage>
</organism>
<protein>
    <submittedName>
        <fullName evidence="2">Type II toxin-antitoxin system VapC family toxin</fullName>
    </submittedName>
</protein>
<proteinExistence type="predicted"/>
<comment type="caution">
    <text evidence="2">The sequence shown here is derived from an EMBL/GenBank/DDBJ whole genome shotgun (WGS) entry which is preliminary data.</text>
</comment>
<feature type="domain" description="PIN" evidence="1">
    <location>
        <begin position="2"/>
        <end position="112"/>
    </location>
</feature>
<name>A0AA41Z426_9SPHN</name>
<dbReference type="EMBL" id="JANFAV010000001">
    <property type="protein sequence ID" value="MCW6533625.1"/>
    <property type="molecule type" value="Genomic_DNA"/>
</dbReference>
<keyword evidence="3" id="KW-1185">Reference proteome</keyword>
<evidence type="ECO:0000313" key="2">
    <source>
        <dbReference type="EMBL" id="MCW6533625.1"/>
    </source>
</evidence>
<dbReference type="Gene3D" id="3.40.50.1010">
    <property type="entry name" value="5'-nuclease"/>
    <property type="match status" value="1"/>
</dbReference>